<dbReference type="PANTHER" id="PTHR19446">
    <property type="entry name" value="REVERSE TRANSCRIPTASES"/>
    <property type="match status" value="1"/>
</dbReference>
<dbReference type="CDD" id="cd01650">
    <property type="entry name" value="RT_nLTR_like"/>
    <property type="match status" value="1"/>
</dbReference>
<evidence type="ECO:0000313" key="3">
    <source>
        <dbReference type="Proteomes" id="UP001633002"/>
    </source>
</evidence>
<dbReference type="PROSITE" id="PS50878">
    <property type="entry name" value="RT_POL"/>
    <property type="match status" value="1"/>
</dbReference>
<dbReference type="SUPFAM" id="SSF56672">
    <property type="entry name" value="DNA/RNA polymerases"/>
    <property type="match status" value="1"/>
</dbReference>
<dbReference type="Proteomes" id="UP001633002">
    <property type="component" value="Unassembled WGS sequence"/>
</dbReference>
<evidence type="ECO:0000259" key="1">
    <source>
        <dbReference type="PROSITE" id="PS50878"/>
    </source>
</evidence>
<sequence length="502" mass="56974">MARESIGAIKMESGEIIREEGRVMEIIGESYSTLYAEEEDTAEIRQKRETTLELIDRRLTAEQKSSLDEEPSEELIEEVVRSLPKDKSPGCDGVIAEVLLAGWEFMCQDCYKMVRQVWRLGRILRRDNRGVIKLIPKAEDLELLKNWRPITLLTLTYKIIAKVIAWRLKSMLGGIIDQQQSGFIAGRSIVDNILSLRMAQDWVMESEQEAMFVRLDFQKAYDRVSHPYLWDTLAALGMSEANIRRIRGLVTGGSAQVHVNGGFTHRFEVQRGVRQGCPLAPLLFAMTTQPLMRLLREEESQGRILGVTYGGESTLLHQIYADDTGINITMCEEQFTRLRLVIHDFEGISGAKLNLNKSLIMPIRPINPPAWVQESGCEIAGAGRGFRYLGISTSHPVEEAQLMSVGLHAKGLEELEKLCRQFLWGWNDEGSPKASVIAWERLSQCKDMGGLGWTQIKVKAQVQYIKNVLKVVKGDATEWVSLAKNLILRTLRKGKYQRERRQ</sequence>
<dbReference type="Pfam" id="PF00078">
    <property type="entry name" value="RVT_1"/>
    <property type="match status" value="1"/>
</dbReference>
<dbReference type="EMBL" id="JBJQOH010000004">
    <property type="protein sequence ID" value="KAL3689287.1"/>
    <property type="molecule type" value="Genomic_DNA"/>
</dbReference>
<organism evidence="2 3">
    <name type="scientific">Riccia sorocarpa</name>
    <dbReference type="NCBI Taxonomy" id="122646"/>
    <lineage>
        <taxon>Eukaryota</taxon>
        <taxon>Viridiplantae</taxon>
        <taxon>Streptophyta</taxon>
        <taxon>Embryophyta</taxon>
        <taxon>Marchantiophyta</taxon>
        <taxon>Marchantiopsida</taxon>
        <taxon>Marchantiidae</taxon>
        <taxon>Marchantiales</taxon>
        <taxon>Ricciaceae</taxon>
        <taxon>Riccia</taxon>
    </lineage>
</organism>
<evidence type="ECO:0000313" key="2">
    <source>
        <dbReference type="EMBL" id="KAL3689287.1"/>
    </source>
</evidence>
<proteinExistence type="predicted"/>
<reference evidence="2 3" key="1">
    <citation type="submission" date="2024-09" db="EMBL/GenBank/DDBJ databases">
        <title>Chromosome-scale assembly of Riccia sorocarpa.</title>
        <authorList>
            <person name="Paukszto L."/>
        </authorList>
    </citation>
    <scope>NUCLEOTIDE SEQUENCE [LARGE SCALE GENOMIC DNA]</scope>
    <source>
        <strain evidence="2">LP-2024</strain>
        <tissue evidence="2">Aerial parts of the thallus</tissue>
    </source>
</reference>
<feature type="domain" description="Reverse transcriptase" evidence="1">
    <location>
        <begin position="116"/>
        <end position="393"/>
    </location>
</feature>
<dbReference type="InterPro" id="IPR043502">
    <property type="entry name" value="DNA/RNA_pol_sf"/>
</dbReference>
<comment type="caution">
    <text evidence="2">The sequence shown here is derived from an EMBL/GenBank/DDBJ whole genome shotgun (WGS) entry which is preliminary data.</text>
</comment>
<keyword evidence="3" id="KW-1185">Reference proteome</keyword>
<gene>
    <name evidence="2" type="ORF">R1sor_015596</name>
</gene>
<dbReference type="InterPro" id="IPR000477">
    <property type="entry name" value="RT_dom"/>
</dbReference>
<accession>A0ABD3HFD7</accession>
<protein>
    <recommendedName>
        <fullName evidence="1">Reverse transcriptase domain-containing protein</fullName>
    </recommendedName>
</protein>
<name>A0ABD3HFD7_9MARC</name>
<dbReference type="AlphaFoldDB" id="A0ABD3HFD7"/>